<dbReference type="RefSeq" id="WP_172690236.1">
    <property type="nucleotide sequence ID" value="NZ_MF191707.1"/>
</dbReference>
<reference evidence="1" key="1">
    <citation type="submission" date="2017-06" db="EMBL/GenBank/DDBJ databases">
        <title>Lactobacillus delbrueckii subsp. bulgaricus p89 plasmid, complete sequence.</title>
        <authorList>
            <person name="Akyol I."/>
            <person name="Yazdic F."/>
            <person name="Gezginc Y."/>
            <person name="Yadic F.C."/>
            <person name="Ekinci M.S."/>
            <person name="Ozkose E."/>
        </authorList>
    </citation>
    <scope>NUCLEOTIDE SEQUENCE</scope>
    <source>
        <strain evidence="1">BioLb89</strain>
        <plasmid evidence="1">p89</plasmid>
    </source>
</reference>
<sequence>MNNSEKTSLMAELYNSNRNAIDRLRVNQKALQAGSVKREENYIADESGNSEGFRMAFYTAYKSGVQLAIPVEAEPGKMVINETFSKVQHLLIASWYSQADRASNFRIQLTFKEISEALGYSRSQATALRKQLRDLITPLVRCTFVTSNKDSIDAVNLFAAGSYSKGQLTMWLTPNMAETFLSEESSTEYFPLSLLKLKGTAYYLALKIMHNANINARWRADRVDRLGLEDTLKALPTLPDPVELSKGNSRSLHQKILTPLAKAIEELEAVTGIIVKPSQPLKGLKTKDLSKVKLNVTDWGQVDIAELTRKKRNVCEKNNVRED</sequence>
<evidence type="ECO:0008006" key="2">
    <source>
        <dbReference type="Google" id="ProtNLM"/>
    </source>
</evidence>
<protein>
    <recommendedName>
        <fullName evidence="2">RepB family plasmid replication initiator protein</fullName>
    </recommendedName>
</protein>
<proteinExistence type="predicted"/>
<dbReference type="AlphaFoldDB" id="A0A1Z1N1J3"/>
<name>A0A1Z1N1J3_9LACO</name>
<dbReference type="EMBL" id="MF191707">
    <property type="protein sequence ID" value="ARW73066.1"/>
    <property type="molecule type" value="Genomic_DNA"/>
</dbReference>
<keyword evidence="1" id="KW-0614">Plasmid</keyword>
<organism evidence="1">
    <name type="scientific">Lactobacillus delbrueckii</name>
    <dbReference type="NCBI Taxonomy" id="1584"/>
    <lineage>
        <taxon>Bacteria</taxon>
        <taxon>Bacillati</taxon>
        <taxon>Bacillota</taxon>
        <taxon>Bacilli</taxon>
        <taxon>Lactobacillales</taxon>
        <taxon>Lactobacillaceae</taxon>
        <taxon>Lactobacillus</taxon>
    </lineage>
</organism>
<geneLocation type="plasmid" evidence="1">
    <name>p89</name>
</geneLocation>
<evidence type="ECO:0000313" key="1">
    <source>
        <dbReference type="EMBL" id="ARW73066.1"/>
    </source>
</evidence>
<accession>A0A1Z1N1J3</accession>